<feature type="region of interest" description="Disordered" evidence="1">
    <location>
        <begin position="153"/>
        <end position="179"/>
    </location>
</feature>
<evidence type="ECO:0000256" key="1">
    <source>
        <dbReference type="SAM" id="MobiDB-lite"/>
    </source>
</evidence>
<name>A0A7J0D3G8_STRMI</name>
<feature type="compositionally biased region" description="Low complexity" evidence="1">
    <location>
        <begin position="153"/>
        <end position="168"/>
    </location>
</feature>
<organism evidence="2 3">
    <name type="scientific">Streptomyces microflavus</name>
    <name type="common">Streptomyces lipmanii</name>
    <dbReference type="NCBI Taxonomy" id="1919"/>
    <lineage>
        <taxon>Bacteria</taxon>
        <taxon>Bacillati</taxon>
        <taxon>Actinomycetota</taxon>
        <taxon>Actinomycetes</taxon>
        <taxon>Kitasatosporales</taxon>
        <taxon>Streptomycetaceae</taxon>
        <taxon>Streptomyces</taxon>
    </lineage>
</organism>
<accession>A0A7J0D3G8</accession>
<evidence type="ECO:0000313" key="2">
    <source>
        <dbReference type="EMBL" id="GFN09273.1"/>
    </source>
</evidence>
<dbReference type="EMBL" id="BLWD01000002">
    <property type="protein sequence ID" value="GFN09273.1"/>
    <property type="molecule type" value="Genomic_DNA"/>
</dbReference>
<proteinExistence type="predicted"/>
<sequence>MPKKARNTRLAALQQEARWTNGDLAREVNRLGTLHGLRLAYDRTAVAHWLSGTRPRPPVPELVAEVLSHRLGQLVTPEWTGLTPRQRTAPVSTAHPILALAELAVSEAGNGQQNPSGRLFSVQEIEAELGAAAKLRPGTRATQARLLHSAWNTSAASSSSMSSATGADARQRSIAVHSR</sequence>
<evidence type="ECO:0008006" key="4">
    <source>
        <dbReference type="Google" id="ProtNLM"/>
    </source>
</evidence>
<dbReference type="Proteomes" id="UP000498740">
    <property type="component" value="Unassembled WGS sequence"/>
</dbReference>
<evidence type="ECO:0000313" key="3">
    <source>
        <dbReference type="Proteomes" id="UP000498740"/>
    </source>
</evidence>
<comment type="caution">
    <text evidence="2">The sequence shown here is derived from an EMBL/GenBank/DDBJ whole genome shotgun (WGS) entry which is preliminary data.</text>
</comment>
<gene>
    <name evidence="2" type="ORF">Smic_78290</name>
</gene>
<reference evidence="2 3" key="1">
    <citation type="submission" date="2020-05" db="EMBL/GenBank/DDBJ databases">
        <title>Whole genome shotgun sequence of Streptomyces microflavus NBRC 13062.</title>
        <authorList>
            <person name="Komaki H."/>
            <person name="Tamura T."/>
        </authorList>
    </citation>
    <scope>NUCLEOTIDE SEQUENCE [LARGE SCALE GENOMIC DNA]</scope>
    <source>
        <strain evidence="2 3">NBRC 13062</strain>
    </source>
</reference>
<dbReference type="AlphaFoldDB" id="A0A7J0D3G8"/>
<protein>
    <recommendedName>
        <fullName evidence="4">Transcriptional regulator</fullName>
    </recommendedName>
</protein>